<feature type="region of interest" description="Disordered" evidence="8">
    <location>
        <begin position="368"/>
        <end position="393"/>
    </location>
</feature>
<dbReference type="HOGENOM" id="CLU_029387_0_0_1"/>
<feature type="compositionally biased region" description="Low complexity" evidence="8">
    <location>
        <begin position="494"/>
        <end position="508"/>
    </location>
</feature>
<evidence type="ECO:0000256" key="2">
    <source>
        <dbReference type="ARBA" id="ARBA00022490"/>
    </source>
</evidence>
<feature type="region of interest" description="Disordered" evidence="8">
    <location>
        <begin position="564"/>
        <end position="607"/>
    </location>
</feature>
<keyword evidence="2" id="KW-0963">Cytoplasm</keyword>
<dbReference type="GO" id="GO:0000077">
    <property type="term" value="P:DNA damage checkpoint signaling"/>
    <property type="evidence" value="ECO:0007669"/>
    <property type="project" value="EnsemblFungi"/>
</dbReference>
<dbReference type="Proteomes" id="UP000006310">
    <property type="component" value="Chromosome 2"/>
</dbReference>
<reference evidence="10 11" key="1">
    <citation type="journal article" date="2011" name="Proc. Natl. Acad. Sci. U.S.A.">
        <title>Evolutionary erosion of yeast sex chromosomes by mating-type switching accidents.</title>
        <authorList>
            <person name="Gordon J.L."/>
            <person name="Armisen D."/>
            <person name="Proux-Wera E."/>
            <person name="Oheigeartaigh S.S."/>
            <person name="Byrne K.P."/>
            <person name="Wolfe K.H."/>
        </authorList>
    </citation>
    <scope>NUCLEOTIDE SEQUENCE [LARGE SCALE GENOMIC DNA]</scope>
    <source>
        <strain evidence="11">ATCC MYA-139 / BCRC 22969 / CBS 8797 / CCRC 22969 / KCTC 17520 / NBRC 10181 / NCYC 3082</strain>
    </source>
</reference>
<feature type="compositionally biased region" description="Polar residues" evidence="8">
    <location>
        <begin position="564"/>
        <end position="579"/>
    </location>
</feature>
<dbReference type="InterPro" id="IPR000504">
    <property type="entry name" value="RRM_dom"/>
</dbReference>
<sequence>METGNRSFERQGDAYAKQARGDSGSPDGHNLGSDNYLENEADSSMATPDDVIPNAIVIKNIPFAIKKEQLLDIIEDMDLPLPYAFNYHFDNGIFRGLAFANFTTADETYQVINNLNGKDINGRKLKVEYKKMLPQAERDRIEREKREKRGQLEEQHRSASNISLQSLGKAMSSSALNGSGSNSQLAAIFLNSNPSNNNNNNGSSGNFGLYNSSQNYSSSSLGQQQSSSQSQQQPLLTTQHTANSLYQQNYQQPPQVPSQILLQQSQVGAGANDRFLAPLPSSSTVPIPPQQLDFNDPETLEIYSQLLLFKDRERTYSELAYPNGLSANHKRIINVLCSYLNLTEVYDPRFMIIKRKVLDHSSLQKHLQQQGQLPVNGSNPLQPTSTGGSFSKSHSYTSLLQAHASAAAAAASNSGSNVTGNGTPGNVGLGNNYGSSKISHVTPVPLSSLSQSGVTGASILQQQNAPGNGSPRSVLNNAVLFNTDQVTPQSLANAQAQQQQQSFMRQQATLTPSSRIPSGYSSNHQSTFSTLNPLLRNAGASPTAATTQTNTASHRMLSAFHNSANANSPTISSASTYYDQQPQSQSQSQQQLAPQHTNGSIHSNFSIQSFHDDGVPLSSAQLMSTNELIYKSLSHTGTGNGSPAAAAGATSAPTAPVTATAGSGTTDTTNELENNLARSLSGLDLTKQPVQNNKKPVW</sequence>
<feature type="compositionally biased region" description="Low complexity" evidence="8">
    <location>
        <begin position="197"/>
        <end position="233"/>
    </location>
</feature>
<dbReference type="AlphaFoldDB" id="J7S4N7"/>
<feature type="compositionally biased region" description="Low complexity" evidence="8">
    <location>
        <begin position="580"/>
        <end position="591"/>
    </location>
</feature>
<feature type="compositionally biased region" description="Basic and acidic residues" evidence="8">
    <location>
        <begin position="138"/>
        <end position="157"/>
    </location>
</feature>
<dbReference type="InterPro" id="IPR034186">
    <property type="entry name" value="PIN4-like_RRM"/>
</dbReference>
<feature type="compositionally biased region" description="Polar residues" evidence="8">
    <location>
        <begin position="592"/>
        <end position="607"/>
    </location>
</feature>
<evidence type="ECO:0000256" key="3">
    <source>
        <dbReference type="ARBA" id="ARBA00022553"/>
    </source>
</evidence>
<feature type="region of interest" description="Disordered" evidence="8">
    <location>
        <begin position="138"/>
        <end position="163"/>
    </location>
</feature>
<organism evidence="10 11">
    <name type="scientific">Huiozyma naganishii (strain ATCC MYA-139 / BCRC 22969 / CBS 8797 / KCTC 17520 / NBRC 10181 / NCYC 3082 / Yp74L-3)</name>
    <name type="common">Yeast</name>
    <name type="synonym">Kazachstania naganishii</name>
    <dbReference type="NCBI Taxonomy" id="1071383"/>
    <lineage>
        <taxon>Eukaryota</taxon>
        <taxon>Fungi</taxon>
        <taxon>Dikarya</taxon>
        <taxon>Ascomycota</taxon>
        <taxon>Saccharomycotina</taxon>
        <taxon>Saccharomycetes</taxon>
        <taxon>Saccharomycetales</taxon>
        <taxon>Saccharomycetaceae</taxon>
        <taxon>Huiozyma</taxon>
    </lineage>
</organism>
<reference evidence="11" key="2">
    <citation type="submission" date="2012-08" db="EMBL/GenBank/DDBJ databases">
        <title>Genome sequence of Kazachstania naganishii.</title>
        <authorList>
            <person name="Gordon J.L."/>
            <person name="Armisen D."/>
            <person name="Proux-Wera E."/>
            <person name="OhEigeartaigh S.S."/>
            <person name="Byrne K.P."/>
            <person name="Wolfe K.H."/>
        </authorList>
    </citation>
    <scope>NUCLEOTIDE SEQUENCE [LARGE SCALE GENOMIC DNA]</scope>
    <source>
        <strain evidence="11">ATCC MYA-139 / BCRC 22969 / CBS 8797 / CCRC 22969 / KCTC 17520 / NBRC 10181 / NCYC 3082</strain>
    </source>
</reference>
<dbReference type="GO" id="GO:0071014">
    <property type="term" value="C:post-mRNA release spliceosomal complex"/>
    <property type="evidence" value="ECO:0007669"/>
    <property type="project" value="UniProtKB-ARBA"/>
</dbReference>
<evidence type="ECO:0000313" key="11">
    <source>
        <dbReference type="Proteomes" id="UP000006310"/>
    </source>
</evidence>
<dbReference type="CDD" id="cd12253">
    <property type="entry name" value="RRM_PIN4_like"/>
    <property type="match status" value="1"/>
</dbReference>
<dbReference type="GeneID" id="34524341"/>
<dbReference type="GO" id="GO:0000086">
    <property type="term" value="P:G2/M transition of mitotic cell cycle"/>
    <property type="evidence" value="ECO:0007669"/>
    <property type="project" value="EnsemblFungi"/>
</dbReference>
<feature type="region of interest" description="Disordered" evidence="8">
    <location>
        <begin position="197"/>
        <end position="236"/>
    </location>
</feature>
<dbReference type="EMBL" id="HE978315">
    <property type="protein sequence ID" value="CCK68691.1"/>
    <property type="molecule type" value="Genomic_DNA"/>
</dbReference>
<evidence type="ECO:0000256" key="7">
    <source>
        <dbReference type="PROSITE-ProRule" id="PRU00176"/>
    </source>
</evidence>
<evidence type="ECO:0000313" key="10">
    <source>
        <dbReference type="EMBL" id="CCK68691.1"/>
    </source>
</evidence>
<feature type="compositionally biased region" description="Low complexity" evidence="8">
    <location>
        <begin position="641"/>
        <end position="669"/>
    </location>
</feature>
<name>J7S4N7_HUIN7</name>
<keyword evidence="11" id="KW-1185">Reference proteome</keyword>
<evidence type="ECO:0000256" key="1">
    <source>
        <dbReference type="ARBA" id="ARBA00004496"/>
    </source>
</evidence>
<dbReference type="GO" id="GO:0005737">
    <property type="term" value="C:cytoplasm"/>
    <property type="evidence" value="ECO:0007669"/>
    <property type="project" value="UniProtKB-SubCell"/>
</dbReference>
<dbReference type="GO" id="GO:0003729">
    <property type="term" value="F:mRNA binding"/>
    <property type="evidence" value="ECO:0007669"/>
    <property type="project" value="TreeGrafter"/>
</dbReference>
<dbReference type="RefSeq" id="XP_022462937.1">
    <property type="nucleotide sequence ID" value="XM_022611538.1"/>
</dbReference>
<dbReference type="STRING" id="1071383.J7S4N7"/>
<evidence type="ECO:0000256" key="6">
    <source>
        <dbReference type="ARBA" id="ARBA00062407"/>
    </source>
</evidence>
<gene>
    <name evidence="10" type="primary">KNAG0B02500</name>
    <name evidence="10" type="ordered locus">KNAG_0B02500</name>
</gene>
<dbReference type="FunFam" id="3.30.70.330:FF:000183">
    <property type="entry name" value="R3H domain containing protein"/>
    <property type="match status" value="1"/>
</dbReference>
<dbReference type="PANTHER" id="PTHR23003:SF17">
    <property type="entry name" value="RNA-BINDING PROTEIN PIN4"/>
    <property type="match status" value="1"/>
</dbReference>
<evidence type="ECO:0000256" key="8">
    <source>
        <dbReference type="SAM" id="MobiDB-lite"/>
    </source>
</evidence>
<feature type="region of interest" description="Disordered" evidence="8">
    <location>
        <begin position="494"/>
        <end position="528"/>
    </location>
</feature>
<dbReference type="eggNOG" id="KOG0108">
    <property type="taxonomic scope" value="Eukaryota"/>
</dbReference>
<dbReference type="InterPro" id="IPR012677">
    <property type="entry name" value="Nucleotide-bd_a/b_plait_sf"/>
</dbReference>
<dbReference type="OrthoDB" id="434258at2759"/>
<evidence type="ECO:0000256" key="4">
    <source>
        <dbReference type="ARBA" id="ARBA00022884"/>
    </source>
</evidence>
<dbReference type="SMART" id="SM00360">
    <property type="entry name" value="RRM"/>
    <property type="match status" value="1"/>
</dbReference>
<dbReference type="SUPFAM" id="SSF54928">
    <property type="entry name" value="RNA-binding domain, RBD"/>
    <property type="match status" value="1"/>
</dbReference>
<feature type="region of interest" description="Disordered" evidence="8">
    <location>
        <begin position="638"/>
        <end position="669"/>
    </location>
</feature>
<evidence type="ECO:0000256" key="5">
    <source>
        <dbReference type="ARBA" id="ARBA00055199"/>
    </source>
</evidence>
<comment type="subcellular location">
    <subcellularLocation>
        <location evidence="1">Cytoplasm</location>
    </subcellularLocation>
</comment>
<dbReference type="PANTHER" id="PTHR23003">
    <property type="entry name" value="RNA RECOGNITION MOTIF RRM DOMAIN CONTAINING PROTEIN"/>
    <property type="match status" value="1"/>
</dbReference>
<dbReference type="KEGG" id="kng:KNAG_0B02500"/>
<dbReference type="PROSITE" id="PS50102">
    <property type="entry name" value="RRM"/>
    <property type="match status" value="1"/>
</dbReference>
<protein>
    <recommendedName>
        <fullName evidence="9">RRM domain-containing protein</fullName>
    </recommendedName>
</protein>
<dbReference type="Pfam" id="PF00076">
    <property type="entry name" value="RRM_1"/>
    <property type="match status" value="1"/>
</dbReference>
<feature type="domain" description="RRM" evidence="9">
    <location>
        <begin position="54"/>
        <end position="132"/>
    </location>
</feature>
<dbReference type="OMA" id="PRFIIIR"/>
<comment type="subunit">
    <text evidence="6">Interacts with csx1.</text>
</comment>
<keyword evidence="4 7" id="KW-0694">RNA-binding</keyword>
<accession>J7S4N7</accession>
<evidence type="ECO:0000259" key="9">
    <source>
        <dbReference type="PROSITE" id="PS50102"/>
    </source>
</evidence>
<proteinExistence type="predicted"/>
<keyword evidence="3" id="KW-0597">Phosphoprotein</keyword>
<dbReference type="InterPro" id="IPR050374">
    <property type="entry name" value="RRT5_SRSF_SR"/>
</dbReference>
<dbReference type="InterPro" id="IPR035979">
    <property type="entry name" value="RBD_domain_sf"/>
</dbReference>
<feature type="compositionally biased region" description="Polar residues" evidence="8">
    <location>
        <begin position="509"/>
        <end position="528"/>
    </location>
</feature>
<feature type="region of interest" description="Disordered" evidence="8">
    <location>
        <begin position="1"/>
        <end position="40"/>
    </location>
</feature>
<comment type="function">
    <text evidence="5">Regulates global gene expression after oxidative stress. Interacts and stabilizes mRNAs and may regulate their transition between different cytoplasmic components after oxidative stress.</text>
</comment>
<dbReference type="Gene3D" id="3.30.70.330">
    <property type="match status" value="1"/>
</dbReference>